<name>A0ABW3YWH3_MYCRA</name>
<proteinExistence type="predicted"/>
<dbReference type="EMBL" id="JBHTNF010000005">
    <property type="protein sequence ID" value="MFD1328288.1"/>
    <property type="molecule type" value="Genomic_DNA"/>
</dbReference>
<keyword evidence="2" id="KW-0732">Signal</keyword>
<evidence type="ECO:0000313" key="4">
    <source>
        <dbReference type="Proteomes" id="UP001597173"/>
    </source>
</evidence>
<feature type="coiled-coil region" evidence="1">
    <location>
        <begin position="60"/>
        <end position="120"/>
    </location>
</feature>
<evidence type="ECO:0000256" key="1">
    <source>
        <dbReference type="SAM" id="Coils"/>
    </source>
</evidence>
<gene>
    <name evidence="3" type="ORF">ACFQ33_10335</name>
</gene>
<feature type="signal peptide" evidence="2">
    <location>
        <begin position="1"/>
        <end position="29"/>
    </location>
</feature>
<feature type="chain" id="PRO_5046165314" evidence="2">
    <location>
        <begin position="30"/>
        <end position="540"/>
    </location>
</feature>
<sequence length="540" mass="57984">MKKMNVLAIACTLAVAALAFVAMAPAVYAAVPASHAPGFSLGDLLSNNANYFASALVAMRVDLEGLIKRASDKIAELKDDTPAEAARAIEEDHKKILADIEKLRADIAAKEAEEAAANNSPAQRSAEAARAADILDVGTRAGMDTDAIQTAIRNGDSLDAFRARAFDFMAERASGTQTSPGRVIRDEVETRRSGMLTAMTFRMGGAEQPTGDALSMARGFMDNQDLVDFAAASIGHRGSVRSVREREEVLTRAFHSGSDFPAIFSSAINTVLERRYALAEPTYRRIARRRDFVDFRPHYAVSVGEFPMLEKLTESGEIKFGTFGESKEQIAVLPYAKGIRVSRQMMVNDRLGAIGEVLGGYGRTVARFEEITFYAMKLSANTKLSDGKVVFHADHGNLAGAGAAITVASIGAGKAAMRKQKGLDDATLNIQPSILLVSPDKETEALQYLAPILANDSVKVNPHVGTLEPVVAAELTGNAWYLFASPDEAPVYQWGLLDGYTAPRIRIEEPFGTQGVGMTVEHDIGFGAVDFRGGYKNPGA</sequence>
<evidence type="ECO:0000256" key="2">
    <source>
        <dbReference type="SAM" id="SignalP"/>
    </source>
</evidence>
<accession>A0ABW3YWH3</accession>
<dbReference type="Pfam" id="PF25209">
    <property type="entry name" value="Phage_capsid_4"/>
    <property type="match status" value="1"/>
</dbReference>
<keyword evidence="4" id="KW-1185">Reference proteome</keyword>
<dbReference type="RefSeq" id="WP_374838469.1">
    <property type="nucleotide sequence ID" value="NZ_JBHEEW010000007.1"/>
</dbReference>
<evidence type="ECO:0000313" key="3">
    <source>
        <dbReference type="EMBL" id="MFD1328288.1"/>
    </source>
</evidence>
<organism evidence="3 4">
    <name type="scientific">Mycoplana ramosa</name>
    <name type="common">Mycoplana bullata</name>
    <dbReference type="NCBI Taxonomy" id="40837"/>
    <lineage>
        <taxon>Bacteria</taxon>
        <taxon>Pseudomonadati</taxon>
        <taxon>Pseudomonadota</taxon>
        <taxon>Alphaproteobacteria</taxon>
        <taxon>Hyphomicrobiales</taxon>
        <taxon>Rhizobiaceae</taxon>
        <taxon>Mycoplana</taxon>
    </lineage>
</organism>
<reference evidence="4" key="1">
    <citation type="journal article" date="2019" name="Int. J. Syst. Evol. Microbiol.">
        <title>The Global Catalogue of Microorganisms (GCM) 10K type strain sequencing project: providing services to taxonomists for standard genome sequencing and annotation.</title>
        <authorList>
            <consortium name="The Broad Institute Genomics Platform"/>
            <consortium name="The Broad Institute Genome Sequencing Center for Infectious Disease"/>
            <person name="Wu L."/>
            <person name="Ma J."/>
        </authorList>
    </citation>
    <scope>NUCLEOTIDE SEQUENCE [LARGE SCALE GENOMIC DNA]</scope>
    <source>
        <strain evidence="4">CCUG 55609</strain>
    </source>
</reference>
<comment type="caution">
    <text evidence="3">The sequence shown here is derived from an EMBL/GenBank/DDBJ whole genome shotgun (WGS) entry which is preliminary data.</text>
</comment>
<keyword evidence="1" id="KW-0175">Coiled coil</keyword>
<dbReference type="Proteomes" id="UP001597173">
    <property type="component" value="Unassembled WGS sequence"/>
</dbReference>
<protein>
    <submittedName>
        <fullName evidence="3">Mu-like prophage major head subunit gpT family protein</fullName>
    </submittedName>
</protein>